<dbReference type="Pfam" id="PF22124">
    <property type="entry name" value="Glyco_hydro_95_cat"/>
    <property type="match status" value="1"/>
</dbReference>
<dbReference type="SUPFAM" id="SSF48208">
    <property type="entry name" value="Six-hairpin glycosidases"/>
    <property type="match status" value="1"/>
</dbReference>
<comment type="caution">
    <text evidence="2">The sequence shown here is derived from an EMBL/GenBank/DDBJ whole genome shotgun (WGS) entry which is preliminary data.</text>
</comment>
<reference evidence="2" key="1">
    <citation type="journal article" date="2014" name="Front. Microbiol.">
        <title>High frequency of phylogenetically diverse reductive dehalogenase-homologous genes in deep subseafloor sedimentary metagenomes.</title>
        <authorList>
            <person name="Kawai M."/>
            <person name="Futagami T."/>
            <person name="Toyoda A."/>
            <person name="Takaki Y."/>
            <person name="Nishi S."/>
            <person name="Hori S."/>
            <person name="Arai W."/>
            <person name="Tsubouchi T."/>
            <person name="Morono Y."/>
            <person name="Uchiyama I."/>
            <person name="Ito T."/>
            <person name="Fujiyama A."/>
            <person name="Inagaki F."/>
            <person name="Takami H."/>
        </authorList>
    </citation>
    <scope>NUCLEOTIDE SEQUENCE</scope>
    <source>
        <strain evidence="2">Expedition CK06-06</strain>
    </source>
</reference>
<dbReference type="PANTHER" id="PTHR31084">
    <property type="entry name" value="ALPHA-L-FUCOSIDASE 2"/>
    <property type="match status" value="1"/>
</dbReference>
<dbReference type="InterPro" id="IPR008928">
    <property type="entry name" value="6-hairpin_glycosidase_sf"/>
</dbReference>
<dbReference type="InterPro" id="IPR054363">
    <property type="entry name" value="GH95_cat"/>
</dbReference>
<feature type="non-terminal residue" evidence="2">
    <location>
        <position position="1"/>
    </location>
</feature>
<feature type="domain" description="Glycosyl hydrolase family 95 catalytic" evidence="1">
    <location>
        <begin position="1"/>
        <end position="200"/>
    </location>
</feature>
<evidence type="ECO:0000259" key="1">
    <source>
        <dbReference type="Pfam" id="PF22124"/>
    </source>
</evidence>
<dbReference type="Gene3D" id="1.50.10.10">
    <property type="match status" value="1"/>
</dbReference>
<dbReference type="GO" id="GO:0005975">
    <property type="term" value="P:carbohydrate metabolic process"/>
    <property type="evidence" value="ECO:0007669"/>
    <property type="project" value="InterPro"/>
</dbReference>
<sequence length="206" mass="23192">TSPSTSPENSPGRQGNGRYFDEINAVYYDHGVKICYGSMIDTQILLDLFSYVAQASEILGVDNEFRRKVLEARSRLSPMKIGKDGSLQEWFEDWAQLEKNHQHFAHLYGLYPGNVISPVKTPHLIKPVKEVLEQRGDGTTGWSRAWKMCTWARLHDGNRANKIFKGYLKEQCNQSLFSKCGVAMQVDATFGVSAAVNEMLVQSNEG</sequence>
<name>X1GJT7_9ZZZZ</name>
<proteinExistence type="predicted"/>
<protein>
    <recommendedName>
        <fullName evidence="1">Glycosyl hydrolase family 95 catalytic domain-containing protein</fullName>
    </recommendedName>
</protein>
<dbReference type="PANTHER" id="PTHR31084:SF0">
    <property type="entry name" value="ALPHA-L-FUCOSIDASE 2"/>
    <property type="match status" value="1"/>
</dbReference>
<organism evidence="2">
    <name type="scientific">marine sediment metagenome</name>
    <dbReference type="NCBI Taxonomy" id="412755"/>
    <lineage>
        <taxon>unclassified sequences</taxon>
        <taxon>metagenomes</taxon>
        <taxon>ecological metagenomes</taxon>
    </lineage>
</organism>
<dbReference type="EMBL" id="BARU01009808">
    <property type="protein sequence ID" value="GAH41884.1"/>
    <property type="molecule type" value="Genomic_DNA"/>
</dbReference>
<dbReference type="InterPro" id="IPR012341">
    <property type="entry name" value="6hp_glycosidase-like_sf"/>
</dbReference>
<dbReference type="AlphaFoldDB" id="X1GJT7"/>
<evidence type="ECO:0000313" key="2">
    <source>
        <dbReference type="EMBL" id="GAH41884.1"/>
    </source>
</evidence>
<gene>
    <name evidence="2" type="ORF">S03H2_18864</name>
</gene>
<accession>X1GJT7</accession>
<dbReference type="GO" id="GO:0004560">
    <property type="term" value="F:alpha-L-fucosidase activity"/>
    <property type="evidence" value="ECO:0007669"/>
    <property type="project" value="TreeGrafter"/>
</dbReference>